<comment type="subcellular location">
    <subcellularLocation>
        <location evidence="1">Mitochondrion</location>
    </subcellularLocation>
</comment>
<evidence type="ECO:0000256" key="7">
    <source>
        <dbReference type="ARBA" id="ARBA00035180"/>
    </source>
</evidence>
<evidence type="ECO:0000256" key="3">
    <source>
        <dbReference type="ARBA" id="ARBA00022946"/>
    </source>
</evidence>
<dbReference type="GO" id="GO:0005762">
    <property type="term" value="C:mitochondrial large ribosomal subunit"/>
    <property type="evidence" value="ECO:0007669"/>
    <property type="project" value="TreeGrafter"/>
</dbReference>
<dbReference type="PANTHER" id="PTHR33618:SF1">
    <property type="entry name" value="LARGE RIBOSOMAL SUBUNIT PROTEIN ML53"/>
    <property type="match status" value="1"/>
</dbReference>
<keyword evidence="10" id="KW-1185">Reference proteome</keyword>
<evidence type="ECO:0000256" key="2">
    <source>
        <dbReference type="ARBA" id="ARBA00005557"/>
    </source>
</evidence>
<evidence type="ECO:0000256" key="5">
    <source>
        <dbReference type="ARBA" id="ARBA00023128"/>
    </source>
</evidence>
<reference evidence="9 10" key="1">
    <citation type="journal article" date="2021" name="Sci. Rep.">
        <title>The genome of the diatom Chaetoceros tenuissimus carries an ancient integrated fragment of an extant virus.</title>
        <authorList>
            <person name="Hongo Y."/>
            <person name="Kimura K."/>
            <person name="Takaki Y."/>
            <person name="Yoshida Y."/>
            <person name="Baba S."/>
            <person name="Kobayashi G."/>
            <person name="Nagasaki K."/>
            <person name="Hano T."/>
            <person name="Tomaru Y."/>
        </authorList>
    </citation>
    <scope>NUCLEOTIDE SEQUENCE [LARGE SCALE GENOMIC DNA]</scope>
    <source>
        <strain evidence="9 10">NIES-3715</strain>
    </source>
</reference>
<name>A0AAD3CQL7_9STRA</name>
<evidence type="ECO:0000256" key="6">
    <source>
        <dbReference type="ARBA" id="ARBA00023274"/>
    </source>
</evidence>
<comment type="caution">
    <text evidence="9">The sequence shown here is derived from an EMBL/GenBank/DDBJ whole genome shotgun (WGS) entry which is preliminary data.</text>
</comment>
<dbReference type="InterPro" id="IPR036249">
    <property type="entry name" value="Thioredoxin-like_sf"/>
</dbReference>
<evidence type="ECO:0000256" key="8">
    <source>
        <dbReference type="ARBA" id="ARBA00042721"/>
    </source>
</evidence>
<keyword evidence="3" id="KW-0809">Transit peptide</keyword>
<dbReference type="Proteomes" id="UP001054902">
    <property type="component" value="Unassembled WGS sequence"/>
</dbReference>
<dbReference type="Pfam" id="PF10780">
    <property type="entry name" value="MRP_L53"/>
    <property type="match status" value="1"/>
</dbReference>
<dbReference type="Gene3D" id="3.40.30.10">
    <property type="entry name" value="Glutaredoxin"/>
    <property type="match status" value="1"/>
</dbReference>
<dbReference type="AlphaFoldDB" id="A0AAD3CQL7"/>
<evidence type="ECO:0000313" key="9">
    <source>
        <dbReference type="EMBL" id="GFH50083.1"/>
    </source>
</evidence>
<evidence type="ECO:0000256" key="1">
    <source>
        <dbReference type="ARBA" id="ARBA00004173"/>
    </source>
</evidence>
<keyword evidence="4" id="KW-0689">Ribosomal protein</keyword>
<proteinExistence type="inferred from homology"/>
<keyword evidence="5" id="KW-0496">Mitochondrion</keyword>
<dbReference type="SUPFAM" id="SSF52833">
    <property type="entry name" value="Thioredoxin-like"/>
    <property type="match status" value="1"/>
</dbReference>
<keyword evidence="6" id="KW-0687">Ribonucleoprotein</keyword>
<dbReference type="EMBL" id="BLLK01000038">
    <property type="protein sequence ID" value="GFH50083.1"/>
    <property type="molecule type" value="Genomic_DNA"/>
</dbReference>
<accession>A0AAD3CQL7</accession>
<gene>
    <name evidence="9" type="ORF">CTEN210_06559</name>
</gene>
<organism evidence="9 10">
    <name type="scientific">Chaetoceros tenuissimus</name>
    <dbReference type="NCBI Taxonomy" id="426638"/>
    <lineage>
        <taxon>Eukaryota</taxon>
        <taxon>Sar</taxon>
        <taxon>Stramenopiles</taxon>
        <taxon>Ochrophyta</taxon>
        <taxon>Bacillariophyta</taxon>
        <taxon>Coscinodiscophyceae</taxon>
        <taxon>Chaetocerotophycidae</taxon>
        <taxon>Chaetocerotales</taxon>
        <taxon>Chaetocerotaceae</taxon>
        <taxon>Chaetoceros</taxon>
    </lineage>
</organism>
<comment type="similarity">
    <text evidence="2">Belongs to the mitochondrion-specific ribosomal protein mL53 family.</text>
</comment>
<dbReference type="InterPro" id="IPR019716">
    <property type="entry name" value="Ribosomal_mL53"/>
</dbReference>
<evidence type="ECO:0000313" key="10">
    <source>
        <dbReference type="Proteomes" id="UP001054902"/>
    </source>
</evidence>
<sequence>MPLKLSREMTTHLFKYVKKVDIKFNPFDSRTKSARELLRQVQADRFKKANPKLKINAKVLGTVAPPSVSIEFVDGETRNYCSKDYIAKEMLDDLYLVANNLDIQYELEGKNIDG</sequence>
<protein>
    <recommendedName>
        <fullName evidence="7">Large ribosomal subunit protein mL53</fullName>
    </recommendedName>
    <alternativeName>
        <fullName evidence="8">39S ribosomal protein L53, mitochondrial</fullName>
    </alternativeName>
</protein>
<dbReference type="InterPro" id="IPR052473">
    <property type="entry name" value="mtLSU_mL53"/>
</dbReference>
<dbReference type="PANTHER" id="PTHR33618">
    <property type="entry name" value="39S RIBOSOMAL PROTEIN L53, MITOCHONDRIAL"/>
    <property type="match status" value="1"/>
</dbReference>
<evidence type="ECO:0000256" key="4">
    <source>
        <dbReference type="ARBA" id="ARBA00022980"/>
    </source>
</evidence>